<accession>A0ABV2YCS3</accession>
<keyword evidence="3" id="KW-1185">Reference proteome</keyword>
<sequence>MAMHARAFFLEHLRLPFSDATVVGNTYYAAPQPDSPLRLRISFARTIRADEYEGIRLTVLHAERGELDAVTLLFQDHHTFDHRDAAQGRRPTESGYATINEFKDRPDWVPWKDAHTNRLRDAIEQYAAVWFPAARAATAPTSAANRTAHHTPAPPPASSVSGRTR</sequence>
<reference evidence="2 3" key="1">
    <citation type="submission" date="2024-06" db="EMBL/GenBank/DDBJ databases">
        <title>The Natural Products Discovery Center: Release of the First 8490 Sequenced Strains for Exploring Actinobacteria Biosynthetic Diversity.</title>
        <authorList>
            <person name="Kalkreuter E."/>
            <person name="Kautsar S.A."/>
            <person name="Yang D."/>
            <person name="Bader C.D."/>
            <person name="Teijaro C.N."/>
            <person name="Fluegel L."/>
            <person name="Davis C.M."/>
            <person name="Simpson J.R."/>
            <person name="Lauterbach L."/>
            <person name="Steele A.D."/>
            <person name="Gui C."/>
            <person name="Meng S."/>
            <person name="Li G."/>
            <person name="Viehrig K."/>
            <person name="Ye F."/>
            <person name="Su P."/>
            <person name="Kiefer A.F."/>
            <person name="Nichols A."/>
            <person name="Cepeda A.J."/>
            <person name="Yan W."/>
            <person name="Fan B."/>
            <person name="Jiang Y."/>
            <person name="Adhikari A."/>
            <person name="Zheng C.-J."/>
            <person name="Schuster L."/>
            <person name="Cowan T.M."/>
            <person name="Smanski M.J."/>
            <person name="Chevrette M.G."/>
            <person name="De Carvalho L.P.S."/>
            <person name="Shen B."/>
        </authorList>
    </citation>
    <scope>NUCLEOTIDE SEQUENCE [LARGE SCALE GENOMIC DNA]</scope>
    <source>
        <strain evidence="2 3">NPDC038104</strain>
    </source>
</reference>
<gene>
    <name evidence="2" type="ORF">AB0E65_03730</name>
</gene>
<evidence type="ECO:0000313" key="2">
    <source>
        <dbReference type="EMBL" id="MEU3553341.1"/>
    </source>
</evidence>
<evidence type="ECO:0000256" key="1">
    <source>
        <dbReference type="SAM" id="MobiDB-lite"/>
    </source>
</evidence>
<proteinExistence type="predicted"/>
<dbReference type="RefSeq" id="WP_108952680.1">
    <property type="nucleotide sequence ID" value="NZ_BEVZ01000002.1"/>
</dbReference>
<organism evidence="2 3">
    <name type="scientific">Streptomyces fragilis</name>
    <dbReference type="NCBI Taxonomy" id="67301"/>
    <lineage>
        <taxon>Bacteria</taxon>
        <taxon>Bacillati</taxon>
        <taxon>Actinomycetota</taxon>
        <taxon>Actinomycetes</taxon>
        <taxon>Kitasatosporales</taxon>
        <taxon>Streptomycetaceae</taxon>
        <taxon>Streptomyces</taxon>
    </lineage>
</organism>
<name>A0ABV2YCS3_9ACTN</name>
<evidence type="ECO:0000313" key="3">
    <source>
        <dbReference type="Proteomes" id="UP001550850"/>
    </source>
</evidence>
<dbReference type="Proteomes" id="UP001550850">
    <property type="component" value="Unassembled WGS sequence"/>
</dbReference>
<dbReference type="EMBL" id="JBEZUR010000003">
    <property type="protein sequence ID" value="MEU3553341.1"/>
    <property type="molecule type" value="Genomic_DNA"/>
</dbReference>
<feature type="region of interest" description="Disordered" evidence="1">
    <location>
        <begin position="141"/>
        <end position="165"/>
    </location>
</feature>
<comment type="caution">
    <text evidence="2">The sequence shown here is derived from an EMBL/GenBank/DDBJ whole genome shotgun (WGS) entry which is preliminary data.</text>
</comment>
<protein>
    <submittedName>
        <fullName evidence="2">Uncharacterized protein</fullName>
    </submittedName>
</protein>